<proteinExistence type="predicted"/>
<protein>
    <submittedName>
        <fullName evidence="1">Uncharacterized protein</fullName>
    </submittedName>
</protein>
<organism evidence="1 2">
    <name type="scientific">Eumeta variegata</name>
    <name type="common">Bagworm moth</name>
    <name type="synonym">Eumeta japonica</name>
    <dbReference type="NCBI Taxonomy" id="151549"/>
    <lineage>
        <taxon>Eukaryota</taxon>
        <taxon>Metazoa</taxon>
        <taxon>Ecdysozoa</taxon>
        <taxon>Arthropoda</taxon>
        <taxon>Hexapoda</taxon>
        <taxon>Insecta</taxon>
        <taxon>Pterygota</taxon>
        <taxon>Neoptera</taxon>
        <taxon>Endopterygota</taxon>
        <taxon>Lepidoptera</taxon>
        <taxon>Glossata</taxon>
        <taxon>Ditrysia</taxon>
        <taxon>Tineoidea</taxon>
        <taxon>Psychidae</taxon>
        <taxon>Oiketicinae</taxon>
        <taxon>Eumeta</taxon>
    </lineage>
</organism>
<keyword evidence="2" id="KW-1185">Reference proteome</keyword>
<accession>A0A4C1VF72</accession>
<sequence>MEVALRLLTRTALRCQDVTPGKDYVVLTPAPAIMKCIPFPGTAKKRKRKLFLDSCVNASCPYFDGLAEGSGRLPYVNEDLKVAAPGPSRVAGPRCYRELLNLIPATELRRRKYPRYHVDGWRSTTASFTRDFLPLMMKL</sequence>
<gene>
    <name evidence="1" type="ORF">EVAR_23234_1</name>
</gene>
<reference evidence="1 2" key="1">
    <citation type="journal article" date="2019" name="Commun. Biol.">
        <title>The bagworm genome reveals a unique fibroin gene that provides high tensile strength.</title>
        <authorList>
            <person name="Kono N."/>
            <person name="Nakamura H."/>
            <person name="Ohtoshi R."/>
            <person name="Tomita M."/>
            <person name="Numata K."/>
            <person name="Arakawa K."/>
        </authorList>
    </citation>
    <scope>NUCLEOTIDE SEQUENCE [LARGE SCALE GENOMIC DNA]</scope>
</reference>
<evidence type="ECO:0000313" key="2">
    <source>
        <dbReference type="Proteomes" id="UP000299102"/>
    </source>
</evidence>
<name>A0A4C1VF72_EUMVA</name>
<dbReference type="AlphaFoldDB" id="A0A4C1VF72"/>
<comment type="caution">
    <text evidence="1">The sequence shown here is derived from an EMBL/GenBank/DDBJ whole genome shotgun (WGS) entry which is preliminary data.</text>
</comment>
<evidence type="ECO:0000313" key="1">
    <source>
        <dbReference type="EMBL" id="GBP36932.1"/>
    </source>
</evidence>
<dbReference type="Proteomes" id="UP000299102">
    <property type="component" value="Unassembled WGS sequence"/>
</dbReference>
<dbReference type="EMBL" id="BGZK01000325">
    <property type="protein sequence ID" value="GBP36932.1"/>
    <property type="molecule type" value="Genomic_DNA"/>
</dbReference>